<dbReference type="Proteomes" id="UP000886817">
    <property type="component" value="Unassembled WGS sequence"/>
</dbReference>
<dbReference type="PANTHER" id="PTHR30619">
    <property type="entry name" value="DNA INTERNALIZATION/COMPETENCE PROTEIN COMEC/REC2"/>
    <property type="match status" value="1"/>
</dbReference>
<evidence type="ECO:0000313" key="3">
    <source>
        <dbReference type="Proteomes" id="UP000886817"/>
    </source>
</evidence>
<sequence>MKIRMYNVGYGDCFCLRDRKSNLLVDFGTSNRLIGGRPRREVFDEIISDLSTIEDKDLLLTHFHLDHLSGLLYMMRSKNPQEFGCIYLPDLFSQNEMADTLSLLLLTDLLKDFYLPSKQVSLYALVEALCRRPQKVGLLRRGTVFEGKYQALWPDVEQISGRIGGMVREIQKRYAESWYRLTDYAENLRRVVYSMTEEGRGEAEEWGPSRAAQLEREFLELRQSIGFEQMLHFVEEQKFPLRELKNEISVVFQNAEDGEWNLLFTGDASASCMKRITGNYDGKFPLYQHYWCIKVPHHGTHSHYYDFSSYSPENLLISNGVYYSNSRKKEKACRVSASYSGLFYIPGATMYCSDSACCEGGRNGCTCKEKDIITPHCYRDI</sequence>
<dbReference type="Pfam" id="PF00753">
    <property type="entry name" value="Lactamase_B"/>
    <property type="match status" value="1"/>
</dbReference>
<gene>
    <name evidence="2" type="ORF">IAA45_12080</name>
</gene>
<comment type="caution">
    <text evidence="2">The sequence shown here is derived from an EMBL/GenBank/DDBJ whole genome shotgun (WGS) entry which is preliminary data.</text>
</comment>
<proteinExistence type="predicted"/>
<dbReference type="AlphaFoldDB" id="A0A9D1WLQ8"/>
<protein>
    <submittedName>
        <fullName evidence="2">MBL fold metallo-hydrolase</fullName>
    </submittedName>
</protein>
<dbReference type="InterPro" id="IPR001279">
    <property type="entry name" value="Metallo-B-lactamas"/>
</dbReference>
<evidence type="ECO:0000313" key="2">
    <source>
        <dbReference type="EMBL" id="HIX60437.1"/>
    </source>
</evidence>
<reference evidence="2" key="2">
    <citation type="submission" date="2021-04" db="EMBL/GenBank/DDBJ databases">
        <authorList>
            <person name="Gilroy R."/>
        </authorList>
    </citation>
    <scope>NUCLEOTIDE SEQUENCE</scope>
    <source>
        <strain evidence="2">ChiSjej1B19-8411</strain>
    </source>
</reference>
<name>A0A9D1WLQ8_9FIRM</name>
<dbReference type="InterPro" id="IPR052159">
    <property type="entry name" value="Competence_DNA_uptake"/>
</dbReference>
<dbReference type="SUPFAM" id="SSF56281">
    <property type="entry name" value="Metallo-hydrolase/oxidoreductase"/>
    <property type="match status" value="1"/>
</dbReference>
<dbReference type="InterPro" id="IPR036866">
    <property type="entry name" value="RibonucZ/Hydroxyglut_hydro"/>
</dbReference>
<feature type="domain" description="Metallo-beta-lactamase" evidence="1">
    <location>
        <begin position="8"/>
        <end position="96"/>
    </location>
</feature>
<evidence type="ECO:0000259" key="1">
    <source>
        <dbReference type="Pfam" id="PF00753"/>
    </source>
</evidence>
<dbReference type="Gene3D" id="3.60.15.10">
    <property type="entry name" value="Ribonuclease Z/Hydroxyacylglutathione hydrolase-like"/>
    <property type="match status" value="1"/>
</dbReference>
<accession>A0A9D1WLQ8</accession>
<organism evidence="2 3">
    <name type="scientific">Candidatus Blautia gallistercoris</name>
    <dbReference type="NCBI Taxonomy" id="2838490"/>
    <lineage>
        <taxon>Bacteria</taxon>
        <taxon>Bacillati</taxon>
        <taxon>Bacillota</taxon>
        <taxon>Clostridia</taxon>
        <taxon>Lachnospirales</taxon>
        <taxon>Lachnospiraceae</taxon>
        <taxon>Blautia</taxon>
    </lineage>
</organism>
<reference evidence="2" key="1">
    <citation type="journal article" date="2021" name="PeerJ">
        <title>Extensive microbial diversity within the chicken gut microbiome revealed by metagenomics and culture.</title>
        <authorList>
            <person name="Gilroy R."/>
            <person name="Ravi A."/>
            <person name="Getino M."/>
            <person name="Pursley I."/>
            <person name="Horton D.L."/>
            <person name="Alikhan N.F."/>
            <person name="Baker D."/>
            <person name="Gharbi K."/>
            <person name="Hall N."/>
            <person name="Watson M."/>
            <person name="Adriaenssens E.M."/>
            <person name="Foster-Nyarko E."/>
            <person name="Jarju S."/>
            <person name="Secka A."/>
            <person name="Antonio M."/>
            <person name="Oren A."/>
            <person name="Chaudhuri R.R."/>
            <person name="La Ragione R."/>
            <person name="Hildebrand F."/>
            <person name="Pallen M.J."/>
        </authorList>
    </citation>
    <scope>NUCLEOTIDE SEQUENCE</scope>
    <source>
        <strain evidence="2">ChiSjej1B19-8411</strain>
    </source>
</reference>
<dbReference type="PANTHER" id="PTHR30619:SF1">
    <property type="entry name" value="RECOMBINATION PROTEIN 2"/>
    <property type="match status" value="1"/>
</dbReference>
<dbReference type="EMBL" id="DXEX01000255">
    <property type="protein sequence ID" value="HIX60437.1"/>
    <property type="molecule type" value="Genomic_DNA"/>
</dbReference>